<name>A0A8S5MH52_9CAUD</name>
<accession>A0A8S5MH52</accession>
<evidence type="ECO:0000313" key="1">
    <source>
        <dbReference type="EMBL" id="DAD81677.1"/>
    </source>
</evidence>
<proteinExistence type="predicted"/>
<protein>
    <submittedName>
        <fullName evidence="1">Uncharacterized protein</fullName>
    </submittedName>
</protein>
<reference evidence="1" key="1">
    <citation type="journal article" date="2021" name="Proc. Natl. Acad. Sci. U.S.A.">
        <title>A Catalog of Tens of Thousands of Viruses from Human Metagenomes Reveals Hidden Associations with Chronic Diseases.</title>
        <authorList>
            <person name="Tisza M.J."/>
            <person name="Buck C.B."/>
        </authorList>
    </citation>
    <scope>NUCLEOTIDE SEQUENCE</scope>
    <source>
        <strain evidence="1">Ct9Ns12</strain>
    </source>
</reference>
<sequence length="85" mass="9959">MVNIPNWYMDWVLTNALYELLICDAPIVVYNNDDKTDKGMHTSKEMKELTRKWEAKRKEQEAKGQRISLNDFIVNGVNAIKKDTK</sequence>
<dbReference type="EMBL" id="BK014906">
    <property type="protein sequence ID" value="DAD81677.1"/>
    <property type="molecule type" value="Genomic_DNA"/>
</dbReference>
<organism evidence="1">
    <name type="scientific">Myoviridae sp. ct9Ns12</name>
    <dbReference type="NCBI Taxonomy" id="2826626"/>
    <lineage>
        <taxon>Viruses</taxon>
        <taxon>Duplodnaviria</taxon>
        <taxon>Heunggongvirae</taxon>
        <taxon>Uroviricota</taxon>
        <taxon>Caudoviricetes</taxon>
    </lineage>
</organism>